<sequence>MNNTVNHMKRELYVLIINELNRQARPSCKASGREEKERCMRAYVQRQYLKIGGPLNMELLPYFHPDFPDNEHESLVNADLEVLVTIASKLGYSLDMNWTRR</sequence>
<protein>
    <submittedName>
        <fullName evidence="1">Uncharacterized protein</fullName>
    </submittedName>
</protein>
<evidence type="ECO:0000313" key="1">
    <source>
        <dbReference type="EMBL" id="XDJ15190.1"/>
    </source>
</evidence>
<accession>A0AB39CED2</accession>
<dbReference type="EMBL" id="PQ015379">
    <property type="protein sequence ID" value="XDJ15190.1"/>
    <property type="molecule type" value="Genomic_DNA"/>
</dbReference>
<reference evidence="1" key="1">
    <citation type="submission" date="2024-07" db="EMBL/GenBank/DDBJ databases">
        <authorList>
            <person name="Bringhurst R.M."/>
            <person name="Homer T.E."/>
        </authorList>
    </citation>
    <scope>NUCLEOTIDE SEQUENCE</scope>
</reference>
<organism evidence="1">
    <name type="scientific">Pseudomonas phage HRDY3</name>
    <dbReference type="NCBI Taxonomy" id="3236930"/>
    <lineage>
        <taxon>Viruses</taxon>
    </lineage>
</organism>
<name>A0AB39CED2_9VIRU</name>
<proteinExistence type="predicted"/>